<dbReference type="GO" id="GO:0016020">
    <property type="term" value="C:membrane"/>
    <property type="evidence" value="ECO:0007669"/>
    <property type="project" value="TreeGrafter"/>
</dbReference>
<proteinExistence type="inferred from homology"/>
<dbReference type="PANTHER" id="PTHR14096">
    <property type="entry name" value="APOLIPOPROTEIN L"/>
    <property type="match status" value="1"/>
</dbReference>
<keyword evidence="3" id="KW-1185">Reference proteome</keyword>
<dbReference type="Pfam" id="PF05461">
    <property type="entry name" value="ApoL"/>
    <property type="match status" value="1"/>
</dbReference>
<protein>
    <recommendedName>
        <fullName evidence="4">Apolipoprotein L3</fullName>
    </recommendedName>
</protein>
<organism evidence="2 3">
    <name type="scientific">Albula glossodonta</name>
    <name type="common">roundjaw bonefish</name>
    <dbReference type="NCBI Taxonomy" id="121402"/>
    <lineage>
        <taxon>Eukaryota</taxon>
        <taxon>Metazoa</taxon>
        <taxon>Chordata</taxon>
        <taxon>Craniata</taxon>
        <taxon>Vertebrata</taxon>
        <taxon>Euteleostomi</taxon>
        <taxon>Actinopterygii</taxon>
        <taxon>Neopterygii</taxon>
        <taxon>Teleostei</taxon>
        <taxon>Albuliformes</taxon>
        <taxon>Albulidae</taxon>
        <taxon>Albula</taxon>
    </lineage>
</organism>
<name>A0A8T2NMT7_9TELE</name>
<dbReference type="GO" id="GO:0005576">
    <property type="term" value="C:extracellular region"/>
    <property type="evidence" value="ECO:0007669"/>
    <property type="project" value="InterPro"/>
</dbReference>
<sequence length="432" mass="48011">MGIHFSGEKLEQLASEYISETLSCIHTVKEFSDVRFAWLLQRKKEVNNMKNIIDRAEKSKVTTAHITKSQNKLKAMDEYLDSKFTQVNAEGLEKELGSVLKDSLEGLEKMTPFLEAVEKLAVTSLSVFREGNPLCQLPRGTSAADVCVVISAAMKACPLLIHFQRNNGEFFLPSLANADVLALQLEKYVEITKDLCERLQERTKKICIKENLSRKTIQTMYDHLNQLTDIRMDQHFRMAFLFREDADRFIARFSQRSSRMRYFLKMLEEVAVQLDETKKGASIFSMAGSTMGFLGGIATIAGLVMAQVTAGASLSLTVLGRGLNITSGVTSIVAGVTEMVVNSKNCKKANEIFQNYVADRTTLMDCLDEAASSVPDVAPTVMEMAKGLDLLNIYNDSVSLAEGSESDVSKVIRARALFTAELEFHVFDKMGA</sequence>
<gene>
    <name evidence="2" type="ORF">JZ751_021484</name>
</gene>
<evidence type="ECO:0000313" key="2">
    <source>
        <dbReference type="EMBL" id="KAG9340371.1"/>
    </source>
</evidence>
<dbReference type="EMBL" id="JAFBMS010000043">
    <property type="protein sequence ID" value="KAG9340371.1"/>
    <property type="molecule type" value="Genomic_DNA"/>
</dbReference>
<dbReference type="Proteomes" id="UP000824540">
    <property type="component" value="Unassembled WGS sequence"/>
</dbReference>
<reference evidence="2" key="1">
    <citation type="thesis" date="2021" institute="BYU ScholarsArchive" country="Provo, UT, USA">
        <title>Applications of and Algorithms for Genome Assembly and Genomic Analyses with an Emphasis on Marine Teleosts.</title>
        <authorList>
            <person name="Pickett B.D."/>
        </authorList>
    </citation>
    <scope>NUCLEOTIDE SEQUENCE</scope>
    <source>
        <strain evidence="2">HI-2016</strain>
    </source>
</reference>
<evidence type="ECO:0000313" key="3">
    <source>
        <dbReference type="Proteomes" id="UP000824540"/>
    </source>
</evidence>
<dbReference type="GO" id="GO:0006869">
    <property type="term" value="P:lipid transport"/>
    <property type="evidence" value="ECO:0007669"/>
    <property type="project" value="InterPro"/>
</dbReference>
<evidence type="ECO:0008006" key="4">
    <source>
        <dbReference type="Google" id="ProtNLM"/>
    </source>
</evidence>
<comment type="caution">
    <text evidence="2">The sequence shown here is derived from an EMBL/GenBank/DDBJ whole genome shotgun (WGS) entry which is preliminary data.</text>
</comment>
<dbReference type="AlphaFoldDB" id="A0A8T2NMT7"/>
<dbReference type="InterPro" id="IPR008405">
    <property type="entry name" value="ApoL"/>
</dbReference>
<dbReference type="GO" id="GO:0042157">
    <property type="term" value="P:lipoprotein metabolic process"/>
    <property type="evidence" value="ECO:0007669"/>
    <property type="project" value="InterPro"/>
</dbReference>
<comment type="similarity">
    <text evidence="1">Belongs to the apolipoprotein L family.</text>
</comment>
<dbReference type="PANTHER" id="PTHR14096:SF57">
    <property type="entry name" value="APOLIPOPROTEIN L4"/>
    <property type="match status" value="1"/>
</dbReference>
<dbReference type="GO" id="GO:0008289">
    <property type="term" value="F:lipid binding"/>
    <property type="evidence" value="ECO:0007669"/>
    <property type="project" value="InterPro"/>
</dbReference>
<evidence type="ECO:0000256" key="1">
    <source>
        <dbReference type="ARBA" id="ARBA00010090"/>
    </source>
</evidence>
<dbReference type="OrthoDB" id="6146578at2759"/>
<accession>A0A8T2NMT7</accession>
<feature type="non-terminal residue" evidence="2">
    <location>
        <position position="432"/>
    </location>
</feature>